<protein>
    <recommendedName>
        <fullName evidence="4">Zinc metallopeptidase</fullName>
    </recommendedName>
</protein>
<evidence type="ECO:0008006" key="4">
    <source>
        <dbReference type="Google" id="ProtNLM"/>
    </source>
</evidence>
<dbReference type="PANTHER" id="PTHR36434">
    <property type="entry name" value="MEMBRANE PROTEASE YUGP-RELATED"/>
    <property type="match status" value="1"/>
</dbReference>
<dbReference type="PANTHER" id="PTHR36434:SF1">
    <property type="entry name" value="MEMBRANE PROTEASE YUGP-RELATED"/>
    <property type="match status" value="1"/>
</dbReference>
<dbReference type="STRING" id="695939.SAMN00790413_05634"/>
<dbReference type="InterPro" id="IPR007395">
    <property type="entry name" value="Zn_peptidase_2"/>
</dbReference>
<dbReference type="RefSeq" id="WP_084045303.1">
    <property type="nucleotide sequence ID" value="NZ_FWWU01000003.1"/>
</dbReference>
<evidence type="ECO:0000313" key="3">
    <source>
        <dbReference type="Proteomes" id="UP000192582"/>
    </source>
</evidence>
<keyword evidence="1" id="KW-0472">Membrane</keyword>
<organism evidence="2 3">
    <name type="scientific">Deinococcus hopiensis KR-140</name>
    <dbReference type="NCBI Taxonomy" id="695939"/>
    <lineage>
        <taxon>Bacteria</taxon>
        <taxon>Thermotogati</taxon>
        <taxon>Deinococcota</taxon>
        <taxon>Deinococci</taxon>
        <taxon>Deinococcales</taxon>
        <taxon>Deinococcaceae</taxon>
        <taxon>Deinococcus</taxon>
    </lineage>
</organism>
<proteinExistence type="predicted"/>
<keyword evidence="3" id="KW-1185">Reference proteome</keyword>
<name>A0A1W1UCI7_9DEIO</name>
<dbReference type="Pfam" id="PF04298">
    <property type="entry name" value="Zn_peptidase_2"/>
    <property type="match status" value="1"/>
</dbReference>
<dbReference type="Proteomes" id="UP000192582">
    <property type="component" value="Unassembled WGS sequence"/>
</dbReference>
<dbReference type="AlphaFoldDB" id="A0A1W1UCI7"/>
<sequence length="217" mass="23597">MYSTLILLLLLSAVALQFALKSTVKKHLKTLGPRPETGAQVARTLLDRQGLPHVTVEETSSKLSDHYDPRGKVVRLSADIYHGQGVAAQAIAAHECGHAAQDAEAMALLRLRGQLALPLSAASWLAPLMVMVGVMVHFTALYWLGALIFAALLAFHLITLPVEFDASRRALTALHQLRYLDGRNVGGARRVLGMAAMTYVIAALMAFVQLLQILTRR</sequence>
<feature type="transmembrane region" description="Helical" evidence="1">
    <location>
        <begin position="141"/>
        <end position="162"/>
    </location>
</feature>
<accession>A0A1W1UCI7</accession>
<dbReference type="OrthoDB" id="9784298at2"/>
<gene>
    <name evidence="2" type="ORF">SAMN00790413_05634</name>
</gene>
<keyword evidence="1" id="KW-0812">Transmembrane</keyword>
<evidence type="ECO:0000313" key="2">
    <source>
        <dbReference type="EMBL" id="SMB78787.1"/>
    </source>
</evidence>
<feature type="transmembrane region" description="Helical" evidence="1">
    <location>
        <begin position="115"/>
        <end position="134"/>
    </location>
</feature>
<dbReference type="EMBL" id="FWWU01000003">
    <property type="protein sequence ID" value="SMB78787.1"/>
    <property type="molecule type" value="Genomic_DNA"/>
</dbReference>
<evidence type="ECO:0000256" key="1">
    <source>
        <dbReference type="SAM" id="Phobius"/>
    </source>
</evidence>
<reference evidence="2 3" key="1">
    <citation type="submission" date="2017-04" db="EMBL/GenBank/DDBJ databases">
        <authorList>
            <person name="Afonso C.L."/>
            <person name="Miller P.J."/>
            <person name="Scott M.A."/>
            <person name="Spackman E."/>
            <person name="Goraichik I."/>
            <person name="Dimitrov K.M."/>
            <person name="Suarez D.L."/>
            <person name="Swayne D.E."/>
        </authorList>
    </citation>
    <scope>NUCLEOTIDE SEQUENCE [LARGE SCALE GENOMIC DNA]</scope>
    <source>
        <strain evidence="2 3">KR-140</strain>
    </source>
</reference>
<feature type="transmembrane region" description="Helical" evidence="1">
    <location>
        <begin position="191"/>
        <end position="214"/>
    </location>
</feature>
<keyword evidence="1" id="KW-1133">Transmembrane helix</keyword>